<proteinExistence type="predicted"/>
<name>A0A1N7FGU7_9EURY</name>
<feature type="compositionally biased region" description="Basic residues" evidence="1">
    <location>
        <begin position="163"/>
        <end position="179"/>
    </location>
</feature>
<reference evidence="2 3" key="1">
    <citation type="submission" date="2017-01" db="EMBL/GenBank/DDBJ databases">
        <authorList>
            <person name="Mah S.A."/>
            <person name="Swanson W.J."/>
            <person name="Moy G.W."/>
            <person name="Vacquier V.D."/>
        </authorList>
    </citation>
    <scope>NUCLEOTIDE SEQUENCE [LARGE SCALE GENOMIC DNA]</scope>
    <source>
        <strain evidence="2 3">CGMCC 1.8909</strain>
    </source>
</reference>
<feature type="region of interest" description="Disordered" evidence="1">
    <location>
        <begin position="158"/>
        <end position="179"/>
    </location>
</feature>
<organism evidence="2 3">
    <name type="scientific">Natronorubrum daqingense</name>
    <dbReference type="NCBI Taxonomy" id="588898"/>
    <lineage>
        <taxon>Archaea</taxon>
        <taxon>Methanobacteriati</taxon>
        <taxon>Methanobacteriota</taxon>
        <taxon>Stenosarchaea group</taxon>
        <taxon>Halobacteria</taxon>
        <taxon>Halobacteriales</taxon>
        <taxon>Natrialbaceae</taxon>
        <taxon>Natronorubrum</taxon>
    </lineage>
</organism>
<evidence type="ECO:0000256" key="1">
    <source>
        <dbReference type="SAM" id="MobiDB-lite"/>
    </source>
</evidence>
<dbReference type="AlphaFoldDB" id="A0A1N7FGU7"/>
<evidence type="ECO:0000313" key="2">
    <source>
        <dbReference type="EMBL" id="SIR99523.1"/>
    </source>
</evidence>
<accession>A0A1N7FGU7</accession>
<protein>
    <submittedName>
        <fullName evidence="2">Uncharacterized protein</fullName>
    </submittedName>
</protein>
<sequence length="179" mass="20746">MNCVECVKRVNVPLLLSHDGRMIDVTLAVSTRPQSSDHRTMFTLCTQRRWYTGSRHRIWTIRSNSDRRWNRYTHSTLCGTCPLCTPLEQCAKFEPSTRAGRSNSPVHLPLVGPRPACGPSEPSTPLKPCTRCGPVKRRTQCRRLGQCGLRTRLKPSRTCTQFRPRRSRQWRRRQRCSQQ</sequence>
<keyword evidence="3" id="KW-1185">Reference proteome</keyword>
<evidence type="ECO:0000313" key="3">
    <source>
        <dbReference type="Proteomes" id="UP000185687"/>
    </source>
</evidence>
<dbReference type="EMBL" id="FTNP01000006">
    <property type="protein sequence ID" value="SIR99523.1"/>
    <property type="molecule type" value="Genomic_DNA"/>
</dbReference>
<gene>
    <name evidence="2" type="ORF">SAMN05421809_3215</name>
</gene>
<dbReference type="Proteomes" id="UP000185687">
    <property type="component" value="Unassembled WGS sequence"/>
</dbReference>